<sequence length="204" mass="22651">MICDLFIDEEGVYKPVPAPKSAPTTQNNNNQSLQQQEPRAVGLEGNVAGLESKQNRVRDSGHNIAPEYRMPPLYGEEQSSNQTQQASLQTHSSKFPIEREVVLSSGDKNSKIPILHEYKQRTVGRVAIAPDAPIKQQAWVQEKKEQDQVYVPNQENQEAEGTSSSVAKRIEELQKRAEESHYNAKASKDGVESDRTCPGGKIAL</sequence>
<feature type="region of interest" description="Disordered" evidence="1">
    <location>
        <begin position="14"/>
        <end position="93"/>
    </location>
</feature>
<protein>
    <submittedName>
        <fullName evidence="3">Uncharacterized protein LOC113465242</fullName>
    </submittedName>
</protein>
<gene>
    <name evidence="3" type="primary">LOC113465242</name>
</gene>
<keyword evidence="2" id="KW-1185">Reference proteome</keyword>
<proteinExistence type="predicted"/>
<evidence type="ECO:0000313" key="3">
    <source>
        <dbReference type="RefSeq" id="XP_026675545.1"/>
    </source>
</evidence>
<feature type="compositionally biased region" description="Polar residues" evidence="1">
    <location>
        <begin position="77"/>
        <end position="93"/>
    </location>
</feature>
<dbReference type="KEGG" id="ccal:113465242"/>
<evidence type="ECO:0000256" key="1">
    <source>
        <dbReference type="SAM" id="MobiDB-lite"/>
    </source>
</evidence>
<dbReference type="Proteomes" id="UP000694925">
    <property type="component" value="Unplaced"/>
</dbReference>
<organism evidence="2 3">
    <name type="scientific">Ceratina calcarata</name>
    <dbReference type="NCBI Taxonomy" id="156304"/>
    <lineage>
        <taxon>Eukaryota</taxon>
        <taxon>Metazoa</taxon>
        <taxon>Ecdysozoa</taxon>
        <taxon>Arthropoda</taxon>
        <taxon>Hexapoda</taxon>
        <taxon>Insecta</taxon>
        <taxon>Pterygota</taxon>
        <taxon>Neoptera</taxon>
        <taxon>Endopterygota</taxon>
        <taxon>Hymenoptera</taxon>
        <taxon>Apocrita</taxon>
        <taxon>Aculeata</taxon>
        <taxon>Apoidea</taxon>
        <taxon>Anthophila</taxon>
        <taxon>Apidae</taxon>
        <taxon>Ceratina</taxon>
        <taxon>Zadontomerus</taxon>
    </lineage>
</organism>
<reference evidence="3" key="1">
    <citation type="submission" date="2025-08" db="UniProtKB">
        <authorList>
            <consortium name="RefSeq"/>
        </authorList>
    </citation>
    <scope>IDENTIFICATION</scope>
    <source>
        <tissue evidence="3">Whole body</tissue>
    </source>
</reference>
<feature type="compositionally biased region" description="Low complexity" evidence="1">
    <location>
        <begin position="26"/>
        <end position="36"/>
    </location>
</feature>
<feature type="non-terminal residue" evidence="3">
    <location>
        <position position="204"/>
    </location>
</feature>
<accession>A0AAJ7SDP1</accession>
<feature type="region of interest" description="Disordered" evidence="1">
    <location>
        <begin position="144"/>
        <end position="204"/>
    </location>
</feature>
<evidence type="ECO:0000313" key="2">
    <source>
        <dbReference type="Proteomes" id="UP000694925"/>
    </source>
</evidence>
<dbReference type="GeneID" id="113465242"/>
<feature type="compositionally biased region" description="Polar residues" evidence="1">
    <location>
        <begin position="151"/>
        <end position="166"/>
    </location>
</feature>
<dbReference type="RefSeq" id="XP_026675545.1">
    <property type="nucleotide sequence ID" value="XM_026819744.1"/>
</dbReference>
<name>A0AAJ7SDP1_9HYME</name>
<dbReference type="AlphaFoldDB" id="A0AAJ7SDP1"/>
<feature type="compositionally biased region" description="Basic and acidic residues" evidence="1">
    <location>
        <begin position="168"/>
        <end position="195"/>
    </location>
</feature>